<dbReference type="InterPro" id="IPR025261">
    <property type="entry name" value="Atos-like_cons_dom"/>
</dbReference>
<keyword evidence="4" id="KW-1185">Reference proteome</keyword>
<feature type="region of interest" description="Disordered" evidence="1">
    <location>
        <begin position="559"/>
        <end position="580"/>
    </location>
</feature>
<dbReference type="InterPro" id="IPR051506">
    <property type="entry name" value="ATOS_Transcription_Regulators"/>
</dbReference>
<dbReference type="PANTHER" id="PTHR13199:SF11">
    <property type="entry name" value="PROTEIN ATOSSA"/>
    <property type="match status" value="1"/>
</dbReference>
<feature type="domain" description="Atos-like conserved" evidence="2">
    <location>
        <begin position="406"/>
        <end position="465"/>
    </location>
</feature>
<dbReference type="OrthoDB" id="8625101at2759"/>
<comment type="caution">
    <text evidence="3">The sequence shown here is derived from an EMBL/GenBank/DDBJ whole genome shotgun (WGS) entry which is preliminary data.</text>
</comment>
<feature type="region of interest" description="Disordered" evidence="1">
    <location>
        <begin position="661"/>
        <end position="685"/>
    </location>
</feature>
<organism evidence="3 4">
    <name type="scientific">Morella rubra</name>
    <name type="common">Chinese bayberry</name>
    <dbReference type="NCBI Taxonomy" id="262757"/>
    <lineage>
        <taxon>Eukaryota</taxon>
        <taxon>Viridiplantae</taxon>
        <taxon>Streptophyta</taxon>
        <taxon>Embryophyta</taxon>
        <taxon>Tracheophyta</taxon>
        <taxon>Spermatophyta</taxon>
        <taxon>Magnoliopsida</taxon>
        <taxon>eudicotyledons</taxon>
        <taxon>Gunneridae</taxon>
        <taxon>Pentapetalae</taxon>
        <taxon>rosids</taxon>
        <taxon>fabids</taxon>
        <taxon>Fagales</taxon>
        <taxon>Myricaceae</taxon>
        <taxon>Morella</taxon>
    </lineage>
</organism>
<dbReference type="Pfam" id="PF13915">
    <property type="entry name" value="DUF4210"/>
    <property type="match status" value="1"/>
</dbReference>
<dbReference type="Pfam" id="PF13889">
    <property type="entry name" value="Chromosome_seg"/>
    <property type="match status" value="1"/>
</dbReference>
<feature type="region of interest" description="Disordered" evidence="1">
    <location>
        <begin position="279"/>
        <end position="302"/>
    </location>
</feature>
<accession>A0A6A1VX04</accession>
<feature type="compositionally biased region" description="Polar residues" evidence="1">
    <location>
        <begin position="666"/>
        <end position="679"/>
    </location>
</feature>
<evidence type="ECO:0000313" key="4">
    <source>
        <dbReference type="Proteomes" id="UP000516437"/>
    </source>
</evidence>
<evidence type="ECO:0000256" key="1">
    <source>
        <dbReference type="SAM" id="MobiDB-lite"/>
    </source>
</evidence>
<sequence>MGLPQVSSGGIVEEVAASLSTIVQNPPKIVAVRSCDLSTMQGGNLGNRMQVDIPYTSFGEFQRRNIPEFPKESDCSNMHKDGRSSKHKLKINSIEQTGWFSGMRGWEIQKSVPRIVGFESRSLNSPINVFNCNHSSSTVVHISDNPIEAAGSVVKKRLLSPLNGILCPDQCDGDSLDIRSRVDQSMFRGGFDPHHGSTLQEHKRAHKDELSNFNAPIWTLSCFPDWRNSLDENCGAKSMFLTDGSLLENQEPQCQNRFISSGELNSFGESTKLRSQTGAITIPPTPKKVVSPPRSLSPLGPKLHERVNYAGGCKDSETDLDDDNITLKDVEQSLNGTVSGYLLSKKNSFWMTTKSSQELDNLQKEFNLSIPQSTTGTGHHWSEESDSTSHMKLVRSLSGLPVRRSLVGSFEESLLSGRLLSGKVSQRIDGFLAILNVTGGSFSPKSQKLPFAVTSVVGDNYLLYYSTIDLATNMAANRCGGTKMKRNLSLDESQAEKSRLRVPMKGRIQLASLSSLKFVNTKVLSNPEKTPIHTFFCNYDLSDMPAGTKTFLRQKITLAPPAPPPVAGNERPKDADLENGANPYWITKPRHTMQFSRGNDNSSGFDDIHTIRSMSQRIEMVEAEGSGYPEDIAAEAKSKGQETRVTLHCGGFNSHAYDKTGRENYYPSNASHQSESKSAPSHPKINGNTAGVLRYALHLRFLCSSPKKSSRSVHKWKSDSLSELAMKNMDVEGDRRFYYLYNDLRVVFPQRHTDADEGKQNLLFAYLVWRMHALKTQYTSKENGENLILELYAKCNDRNDDGEVASL</sequence>
<dbReference type="EMBL" id="RXIC02000022">
    <property type="protein sequence ID" value="KAB1217512.1"/>
    <property type="molecule type" value="Genomic_DNA"/>
</dbReference>
<evidence type="ECO:0000259" key="2">
    <source>
        <dbReference type="SMART" id="SM01177"/>
    </source>
</evidence>
<dbReference type="InterPro" id="IPR033473">
    <property type="entry name" value="Atos-like_C"/>
</dbReference>
<name>A0A6A1VX04_9ROSI</name>
<dbReference type="AlphaFoldDB" id="A0A6A1VX04"/>
<reference evidence="3 4" key="1">
    <citation type="journal article" date="2019" name="Plant Biotechnol. J.">
        <title>The red bayberry genome and genetic basis of sex determination.</title>
        <authorList>
            <person name="Jia H.M."/>
            <person name="Jia H.J."/>
            <person name="Cai Q.L."/>
            <person name="Wang Y."/>
            <person name="Zhao H.B."/>
            <person name="Yang W.F."/>
            <person name="Wang G.Y."/>
            <person name="Li Y.H."/>
            <person name="Zhan D.L."/>
            <person name="Shen Y.T."/>
            <person name="Niu Q.F."/>
            <person name="Chang L."/>
            <person name="Qiu J."/>
            <person name="Zhao L."/>
            <person name="Xie H.B."/>
            <person name="Fu W.Y."/>
            <person name="Jin J."/>
            <person name="Li X.W."/>
            <person name="Jiao Y."/>
            <person name="Zhou C.C."/>
            <person name="Tu T."/>
            <person name="Chai C.Y."/>
            <person name="Gao J.L."/>
            <person name="Fan L.J."/>
            <person name="van de Weg E."/>
            <person name="Wang J.Y."/>
            <person name="Gao Z.S."/>
        </authorList>
    </citation>
    <scope>NUCLEOTIDE SEQUENCE [LARGE SCALE GENOMIC DNA]</scope>
    <source>
        <tissue evidence="3">Leaves</tissue>
    </source>
</reference>
<protein>
    <recommendedName>
        <fullName evidence="2">Atos-like conserved domain-containing protein</fullName>
    </recommendedName>
</protein>
<evidence type="ECO:0000313" key="3">
    <source>
        <dbReference type="EMBL" id="KAB1217512.1"/>
    </source>
</evidence>
<dbReference type="Proteomes" id="UP000516437">
    <property type="component" value="Chromosome 4"/>
</dbReference>
<proteinExistence type="predicted"/>
<dbReference type="SMART" id="SM01177">
    <property type="entry name" value="DUF4210"/>
    <property type="match status" value="1"/>
</dbReference>
<gene>
    <name evidence="3" type="ORF">CJ030_MR4G028393</name>
</gene>
<dbReference type="PANTHER" id="PTHR13199">
    <property type="entry name" value="GH03947P"/>
    <property type="match status" value="1"/>
</dbReference>